<dbReference type="InterPro" id="IPR013766">
    <property type="entry name" value="Thioredoxin_domain"/>
</dbReference>
<dbReference type="GeneID" id="63838570"/>
<accession>A0A9P4Y417</accession>
<proteinExistence type="inferred from homology"/>
<evidence type="ECO:0000256" key="1">
    <source>
        <dbReference type="ARBA" id="ARBA00006347"/>
    </source>
</evidence>
<dbReference type="InterPro" id="IPR036249">
    <property type="entry name" value="Thioredoxin-like_sf"/>
</dbReference>
<keyword evidence="5" id="KW-1185">Reference proteome</keyword>
<protein>
    <recommendedName>
        <fullName evidence="3">Thioredoxin domain-containing protein</fullName>
    </recommendedName>
</protein>
<sequence length="334" mass="37427">MAKYGIVVLSSLIGFALGKWQTVDEAGFREADHSSLETFEKEWYSLQTSQQEGTVISINCSASQALCREFDVVSFPTVRLHGQDGQFERYRGPRKAEDIIAYLRRMSRPAVSSLDATEASSFTSVDDVVIVASVGEDDDDLGFEERFSRVAQRFQDRYSFAVQQRKAGGTSLECVNNVDSEAFSITDLSDPLAIENFIRQCSQPLVPEFTRRNEGELTKMGKSIIHYFTSSDTDRKSYVNAIRALAKRYQEYLLFVTTDVAEYPHMASMMGHREGASNVLSVFQPVNGGVFVYRGQTITAETVERFLGDISSGRVKMWDGVLPEADAFITHEEL</sequence>
<feature type="chain" id="PRO_5040413803" description="Thioredoxin domain-containing protein" evidence="2">
    <location>
        <begin position="19"/>
        <end position="334"/>
    </location>
</feature>
<evidence type="ECO:0000256" key="2">
    <source>
        <dbReference type="SAM" id="SignalP"/>
    </source>
</evidence>
<dbReference type="AlphaFoldDB" id="A0A9P4Y417"/>
<evidence type="ECO:0000313" key="4">
    <source>
        <dbReference type="EMBL" id="KAF3766148.1"/>
    </source>
</evidence>
<dbReference type="Gene3D" id="3.40.30.10">
    <property type="entry name" value="Glutaredoxin"/>
    <property type="match status" value="2"/>
</dbReference>
<evidence type="ECO:0000313" key="5">
    <source>
        <dbReference type="Proteomes" id="UP000803844"/>
    </source>
</evidence>
<dbReference type="Proteomes" id="UP000803844">
    <property type="component" value="Unassembled WGS sequence"/>
</dbReference>
<feature type="signal peptide" evidence="2">
    <location>
        <begin position="1"/>
        <end position="18"/>
    </location>
</feature>
<keyword evidence="2" id="KW-0732">Signal</keyword>
<dbReference type="EMBL" id="MU032347">
    <property type="protein sequence ID" value="KAF3766148.1"/>
    <property type="molecule type" value="Genomic_DNA"/>
</dbReference>
<dbReference type="GO" id="GO:0005783">
    <property type="term" value="C:endoplasmic reticulum"/>
    <property type="evidence" value="ECO:0007669"/>
    <property type="project" value="TreeGrafter"/>
</dbReference>
<dbReference type="GO" id="GO:0003756">
    <property type="term" value="F:protein disulfide isomerase activity"/>
    <property type="evidence" value="ECO:0007669"/>
    <property type="project" value="TreeGrafter"/>
</dbReference>
<feature type="domain" description="Thioredoxin" evidence="3">
    <location>
        <begin position="47"/>
        <end position="104"/>
    </location>
</feature>
<dbReference type="GO" id="GO:0006457">
    <property type="term" value="P:protein folding"/>
    <property type="evidence" value="ECO:0007669"/>
    <property type="project" value="TreeGrafter"/>
</dbReference>
<dbReference type="OrthoDB" id="427280at2759"/>
<dbReference type="CDD" id="cd02982">
    <property type="entry name" value="PDI_b'_family"/>
    <property type="match status" value="1"/>
</dbReference>
<name>A0A9P4Y417_CRYP1</name>
<dbReference type="Pfam" id="PF13848">
    <property type="entry name" value="Thioredoxin_6"/>
    <property type="match status" value="1"/>
</dbReference>
<reference evidence="4" key="1">
    <citation type="journal article" date="2020" name="Phytopathology">
        <title>Genome sequence of the chestnut blight fungus Cryphonectria parasitica EP155: A fundamental resource for an archetypical invasive plant pathogen.</title>
        <authorList>
            <person name="Crouch J.A."/>
            <person name="Dawe A."/>
            <person name="Aerts A."/>
            <person name="Barry K."/>
            <person name="Churchill A.C.L."/>
            <person name="Grimwood J."/>
            <person name="Hillman B."/>
            <person name="Milgroom M.G."/>
            <person name="Pangilinan J."/>
            <person name="Smith M."/>
            <person name="Salamov A."/>
            <person name="Schmutz J."/>
            <person name="Yadav J."/>
            <person name="Grigoriev I.V."/>
            <person name="Nuss D."/>
        </authorList>
    </citation>
    <scope>NUCLEOTIDE SEQUENCE</scope>
    <source>
        <strain evidence="4">EP155</strain>
    </source>
</reference>
<comment type="caution">
    <text evidence="4">The sequence shown here is derived from an EMBL/GenBank/DDBJ whole genome shotgun (WGS) entry which is preliminary data.</text>
</comment>
<dbReference type="Pfam" id="PF00085">
    <property type="entry name" value="Thioredoxin"/>
    <property type="match status" value="1"/>
</dbReference>
<gene>
    <name evidence="4" type="ORF">M406DRAFT_339425</name>
</gene>
<dbReference type="PANTHER" id="PTHR18929">
    <property type="entry name" value="PROTEIN DISULFIDE ISOMERASE"/>
    <property type="match status" value="1"/>
</dbReference>
<dbReference type="SUPFAM" id="SSF52833">
    <property type="entry name" value="Thioredoxin-like"/>
    <property type="match status" value="2"/>
</dbReference>
<dbReference type="RefSeq" id="XP_040777109.1">
    <property type="nucleotide sequence ID" value="XM_040921441.1"/>
</dbReference>
<dbReference type="GO" id="GO:0034976">
    <property type="term" value="P:response to endoplasmic reticulum stress"/>
    <property type="evidence" value="ECO:0007669"/>
    <property type="project" value="TreeGrafter"/>
</dbReference>
<dbReference type="CDD" id="cd02961">
    <property type="entry name" value="PDI_a_family"/>
    <property type="match status" value="1"/>
</dbReference>
<organism evidence="4 5">
    <name type="scientific">Cryphonectria parasitica (strain ATCC 38755 / EP155)</name>
    <dbReference type="NCBI Taxonomy" id="660469"/>
    <lineage>
        <taxon>Eukaryota</taxon>
        <taxon>Fungi</taxon>
        <taxon>Dikarya</taxon>
        <taxon>Ascomycota</taxon>
        <taxon>Pezizomycotina</taxon>
        <taxon>Sordariomycetes</taxon>
        <taxon>Sordariomycetidae</taxon>
        <taxon>Diaporthales</taxon>
        <taxon>Cryphonectriaceae</taxon>
        <taxon>Cryphonectria-Endothia species complex</taxon>
        <taxon>Cryphonectria</taxon>
    </lineage>
</organism>
<evidence type="ECO:0000259" key="3">
    <source>
        <dbReference type="Pfam" id="PF00085"/>
    </source>
</evidence>
<comment type="similarity">
    <text evidence="1">Belongs to the protein disulfide isomerase family.</text>
</comment>